<sequence length="251" mass="27298">MRRSKLALAGIFAGILAISSAWFAMDEPPVPRQKQQLGLMTSLAIYWSGGELADMLTEEGEPHWVRSFLEKQYELVLLDSFAAPDGLVPNAQLAGLTQLVLAQPAALPPADLVALDDWVRSGGRLLLFADPMLTEETDFGLGDKRRPQDIATLSPLLKRWGLEEGFDPAQLDLPSAVPVQDEDLPVHIYGQFASADASACTLLGERLVADCVIGDGRAVIILDAHMLAADPIDAQKNRALRRLMDIAFSQE</sequence>
<feature type="chain" id="PRO_5032284989" evidence="1">
    <location>
        <begin position="25"/>
        <end position="251"/>
    </location>
</feature>
<dbReference type="RefSeq" id="WP_170009759.1">
    <property type="nucleotide sequence ID" value="NZ_JABCRE010000002.1"/>
</dbReference>
<dbReference type="Proteomes" id="UP000561181">
    <property type="component" value="Unassembled WGS sequence"/>
</dbReference>
<dbReference type="EMBL" id="JABCRE010000002">
    <property type="protein sequence ID" value="NMW30797.1"/>
    <property type="molecule type" value="Genomic_DNA"/>
</dbReference>
<evidence type="ECO:0000313" key="3">
    <source>
        <dbReference type="EMBL" id="NMW30797.1"/>
    </source>
</evidence>
<reference evidence="3 4" key="1">
    <citation type="submission" date="2020-04" db="EMBL/GenBank/DDBJ databases">
        <authorList>
            <person name="Liu A."/>
        </authorList>
    </citation>
    <scope>NUCLEOTIDE SEQUENCE [LARGE SCALE GENOMIC DNA]</scope>
    <source>
        <strain evidence="3 4">RZ02</strain>
    </source>
</reference>
<keyword evidence="1" id="KW-0732">Signal</keyword>
<protein>
    <submittedName>
        <fullName evidence="3">ABC transporter</fullName>
    </submittedName>
</protein>
<dbReference type="Pfam" id="PF09822">
    <property type="entry name" value="ABC_transp_aux"/>
    <property type="match status" value="1"/>
</dbReference>
<organism evidence="3 4">
    <name type="scientific">Pontixanthobacter rizhaonensis</name>
    <dbReference type="NCBI Taxonomy" id="2730337"/>
    <lineage>
        <taxon>Bacteria</taxon>
        <taxon>Pseudomonadati</taxon>
        <taxon>Pseudomonadota</taxon>
        <taxon>Alphaproteobacteria</taxon>
        <taxon>Sphingomonadales</taxon>
        <taxon>Erythrobacteraceae</taxon>
        <taxon>Pontixanthobacter</taxon>
    </lineage>
</organism>
<proteinExistence type="predicted"/>
<evidence type="ECO:0000256" key="1">
    <source>
        <dbReference type="SAM" id="SignalP"/>
    </source>
</evidence>
<evidence type="ECO:0000313" key="4">
    <source>
        <dbReference type="Proteomes" id="UP000561181"/>
    </source>
</evidence>
<dbReference type="Gene3D" id="3.40.50.880">
    <property type="match status" value="1"/>
</dbReference>
<gene>
    <name evidence="3" type="ORF">HKD42_01825</name>
</gene>
<keyword evidence="4" id="KW-1185">Reference proteome</keyword>
<dbReference type="InterPro" id="IPR029062">
    <property type="entry name" value="Class_I_gatase-like"/>
</dbReference>
<evidence type="ECO:0000259" key="2">
    <source>
        <dbReference type="Pfam" id="PF09822"/>
    </source>
</evidence>
<dbReference type="AlphaFoldDB" id="A0A848QJL9"/>
<dbReference type="InterPro" id="IPR019196">
    <property type="entry name" value="ABC_transp_unknown"/>
</dbReference>
<name>A0A848QJL9_9SPHN</name>
<feature type="signal peptide" evidence="1">
    <location>
        <begin position="1"/>
        <end position="24"/>
    </location>
</feature>
<accession>A0A848QJL9</accession>
<feature type="domain" description="ABC-type uncharacterised transport system" evidence="2">
    <location>
        <begin position="60"/>
        <end position="163"/>
    </location>
</feature>
<comment type="caution">
    <text evidence="3">The sequence shown here is derived from an EMBL/GenBank/DDBJ whole genome shotgun (WGS) entry which is preliminary data.</text>
</comment>